<gene>
    <name evidence="1" type="ORF">IAD51_01345</name>
</gene>
<reference evidence="1" key="1">
    <citation type="submission" date="2020-10" db="EMBL/GenBank/DDBJ databases">
        <authorList>
            <person name="Gilroy R."/>
        </authorList>
    </citation>
    <scope>NUCLEOTIDE SEQUENCE</scope>
    <source>
        <strain evidence="1">1063</strain>
    </source>
</reference>
<proteinExistence type="predicted"/>
<reference evidence="1" key="2">
    <citation type="journal article" date="2021" name="PeerJ">
        <title>Extensive microbial diversity within the chicken gut microbiome revealed by metagenomics and culture.</title>
        <authorList>
            <person name="Gilroy R."/>
            <person name="Ravi A."/>
            <person name="Getino M."/>
            <person name="Pursley I."/>
            <person name="Horton D.L."/>
            <person name="Alikhan N.F."/>
            <person name="Baker D."/>
            <person name="Gharbi K."/>
            <person name="Hall N."/>
            <person name="Watson M."/>
            <person name="Adriaenssens E.M."/>
            <person name="Foster-Nyarko E."/>
            <person name="Jarju S."/>
            <person name="Secka A."/>
            <person name="Antonio M."/>
            <person name="Oren A."/>
            <person name="Chaudhuri R.R."/>
            <person name="La Ragione R."/>
            <person name="Hildebrand F."/>
            <person name="Pallen M.J."/>
        </authorList>
    </citation>
    <scope>NUCLEOTIDE SEQUENCE</scope>
    <source>
        <strain evidence="1">1063</strain>
    </source>
</reference>
<accession>A0A9D1HT81</accession>
<organism evidence="1 2">
    <name type="scientific">Candidatus Limadaptatus stercorigallinarum</name>
    <dbReference type="NCBI Taxonomy" id="2840845"/>
    <lineage>
        <taxon>Bacteria</taxon>
        <taxon>Bacillati</taxon>
        <taxon>Bacillota</taxon>
        <taxon>Clostridia</taxon>
        <taxon>Eubacteriales</taxon>
        <taxon>Candidatus Limadaptatus</taxon>
    </lineage>
</organism>
<sequence>ATVVAWSDTFENSSAMPLAGGRYDDHCIIVEIGGVQYSVNVPVIVLERNIAASELLLDEGFELVNEYNRLNSTIRRYVGEGQVVEVTYSRDTYLPTAITVYNLYAFADNNPFTGQIRITFENGGEQVAYPFDYVSAQKDGGDAYTDEYVDVDGIEIVRKNASSSDARIYNYSVAGGIQTGSVTVTFNAVRITQNNMDSAVAYGDLGGTADGYKPFAPYENMFNGDDELTALSATSGLSAFGEKGDVIVYIDGRYVLKAEADELTSPLEGYEAAQYKRLDGTYNRGSGTSYVLVAGDEGDYVFIYAAEYKLSADELTADASAVSYNYNGGRRNITVNIQHNGLKDVILGALTMPVWIVSGKVASIEGMKFELGGQTDLSGGSNSLSIDPFDLEGSITDAVEGGYKYFPNILTLNTIEDDATGISYVIRDVAVTWSNLGSIRVAYGGNDYDARFTIGKTDAFGAQGFTVDSFVHVESRAAVDGTLTPNNGTLPTVGYADQGTATSYIDPYEFDLSAFRAEVEQITSVTVSINDEESGRVEKTFTTDGQDGYTLVWSFAGMAVNYLGGRVALIAQLTGPDGSTQNYEIDYLVTRKVVSRIYATKGLSDRDKPAEGEKINANTLWFTFGTDPDAVGFGTVNDGDSKKAYYSNGTYVIDPFIPSTQSLPTGWNVTFALFNPVLEGGVVTGWTDEGTEEQSYSYITTIMPSTAAVTADVANSADGKPNAGDATMQIDGGQRLRIPVSIKGNGATDNVSVDDDARTLPSRTAGGSNVVWYGTMTVRYNLDASNNYCEAVYNVIFTSPDGEDIVLSGQAGRYVEYNLTAYVGAVIDVSGNVLDWENDVPAARISSVTISSKVDNSGVTQWGSQYDTDK</sequence>
<comment type="caution">
    <text evidence="1">The sequence shown here is derived from an EMBL/GenBank/DDBJ whole genome shotgun (WGS) entry which is preliminary data.</text>
</comment>
<evidence type="ECO:0000313" key="1">
    <source>
        <dbReference type="EMBL" id="HIU20875.1"/>
    </source>
</evidence>
<dbReference type="AlphaFoldDB" id="A0A9D1HT81"/>
<feature type="non-terminal residue" evidence="1">
    <location>
        <position position="1"/>
    </location>
</feature>
<protein>
    <submittedName>
        <fullName evidence="1">Uncharacterized protein</fullName>
    </submittedName>
</protein>
<name>A0A9D1HT81_9FIRM</name>
<evidence type="ECO:0000313" key="2">
    <source>
        <dbReference type="Proteomes" id="UP000824088"/>
    </source>
</evidence>
<dbReference type="Proteomes" id="UP000824088">
    <property type="component" value="Unassembled WGS sequence"/>
</dbReference>
<dbReference type="EMBL" id="DVMN01000025">
    <property type="protein sequence ID" value="HIU20875.1"/>
    <property type="molecule type" value="Genomic_DNA"/>
</dbReference>